<feature type="transmembrane region" description="Helical" evidence="6">
    <location>
        <begin position="173"/>
        <end position="193"/>
    </location>
</feature>
<dbReference type="PANTHER" id="PTHR32322">
    <property type="entry name" value="INNER MEMBRANE TRANSPORTER"/>
    <property type="match status" value="1"/>
</dbReference>
<evidence type="ECO:0000256" key="3">
    <source>
        <dbReference type="ARBA" id="ARBA00022692"/>
    </source>
</evidence>
<proteinExistence type="inferred from homology"/>
<dbReference type="AlphaFoldDB" id="A0A192D803"/>
<name>A0A192D803_9SPHN</name>
<feature type="domain" description="EamA" evidence="7">
    <location>
        <begin position="9"/>
        <end position="136"/>
    </location>
</feature>
<feature type="transmembrane region" description="Helical" evidence="6">
    <location>
        <begin position="93"/>
        <end position="114"/>
    </location>
</feature>
<keyword evidence="5 6" id="KW-0472">Membrane</keyword>
<gene>
    <name evidence="8" type="ORF">A9D12_14035</name>
</gene>
<feature type="transmembrane region" description="Helical" evidence="6">
    <location>
        <begin position="147"/>
        <end position="166"/>
    </location>
</feature>
<sequence length="300" mass="31311">MPKSLPLSAIGIMLFCNVTWAMNVVVSKIAVTTLGLPPLFYTVLRSLTVLAVLFPLLLRQRPARLPLVLLIGFAITGGSFGLQFVGLQTASPSAVGIVNLSGAPLTVLFAIIFLGEEVRWRRGLGMALALGGVGLAIGAPSEAGDPVGLGFAFAGVFIGAFASVFVKRLEVSAVALQAWAGLASLGVMLPATLMLESGQSQAVAAAPLAVAACVLFAGVVVSVGAHSAYFRLFQRYDANMIVPLTLLTPLLTIAFGTWLTGNTIGWPLIVGGSMALVGVAIIVIRPSRTIFKWQLMRPKL</sequence>
<feature type="transmembrane region" description="Helical" evidence="6">
    <location>
        <begin position="264"/>
        <end position="284"/>
    </location>
</feature>
<feature type="transmembrane region" description="Helical" evidence="6">
    <location>
        <begin position="123"/>
        <end position="141"/>
    </location>
</feature>
<evidence type="ECO:0000256" key="5">
    <source>
        <dbReference type="ARBA" id="ARBA00023136"/>
    </source>
</evidence>
<evidence type="ECO:0000256" key="2">
    <source>
        <dbReference type="ARBA" id="ARBA00007362"/>
    </source>
</evidence>
<dbReference type="OrthoDB" id="7158585at2"/>
<protein>
    <recommendedName>
        <fullName evidence="7">EamA domain-containing protein</fullName>
    </recommendedName>
</protein>
<dbReference type="InterPro" id="IPR000620">
    <property type="entry name" value="EamA_dom"/>
</dbReference>
<dbReference type="RefSeq" id="WP_068353013.1">
    <property type="nucleotide sequence ID" value="NZ_CP016033.1"/>
</dbReference>
<dbReference type="GO" id="GO:0016020">
    <property type="term" value="C:membrane"/>
    <property type="evidence" value="ECO:0007669"/>
    <property type="project" value="UniProtKB-SubCell"/>
</dbReference>
<dbReference type="KEGG" id="pns:A9D12_14035"/>
<organism evidence="8 9">
    <name type="scientific">Erythrobacter neustonensis</name>
    <dbReference type="NCBI Taxonomy" id="1112"/>
    <lineage>
        <taxon>Bacteria</taxon>
        <taxon>Pseudomonadati</taxon>
        <taxon>Pseudomonadota</taxon>
        <taxon>Alphaproteobacteria</taxon>
        <taxon>Sphingomonadales</taxon>
        <taxon>Erythrobacteraceae</taxon>
        <taxon>Erythrobacter/Porphyrobacter group</taxon>
        <taxon>Erythrobacter</taxon>
    </lineage>
</organism>
<evidence type="ECO:0000256" key="6">
    <source>
        <dbReference type="SAM" id="Phobius"/>
    </source>
</evidence>
<dbReference type="InterPro" id="IPR037185">
    <property type="entry name" value="EmrE-like"/>
</dbReference>
<dbReference type="Pfam" id="PF00892">
    <property type="entry name" value="EamA"/>
    <property type="match status" value="2"/>
</dbReference>
<evidence type="ECO:0000313" key="8">
    <source>
        <dbReference type="EMBL" id="ANK13894.1"/>
    </source>
</evidence>
<evidence type="ECO:0000256" key="4">
    <source>
        <dbReference type="ARBA" id="ARBA00022989"/>
    </source>
</evidence>
<feature type="transmembrane region" description="Helical" evidence="6">
    <location>
        <begin position="65"/>
        <end position="87"/>
    </location>
</feature>
<evidence type="ECO:0000259" key="7">
    <source>
        <dbReference type="Pfam" id="PF00892"/>
    </source>
</evidence>
<keyword evidence="3 6" id="KW-0812">Transmembrane</keyword>
<evidence type="ECO:0000313" key="9">
    <source>
        <dbReference type="Proteomes" id="UP000078263"/>
    </source>
</evidence>
<reference evidence="8 9" key="1">
    <citation type="submission" date="2016-05" db="EMBL/GenBank/DDBJ databases">
        <title>Compelete Genome Sequence of Bacteriochlorophyll-Synthesizing Bacterium Porphyrobacter neustonensis DSM 9434.</title>
        <authorList>
            <person name="Shi X.-L."/>
            <person name="Wu Y.-H."/>
            <person name="Cheng H."/>
            <person name="Xu L."/>
            <person name="Zhang X.-Q."/>
            <person name="Wang C.-S."/>
            <person name="Xu X.-W."/>
        </authorList>
    </citation>
    <scope>NUCLEOTIDE SEQUENCE [LARGE SCALE GENOMIC DNA]</scope>
    <source>
        <strain evidence="8 9">DSM 9434</strain>
    </source>
</reference>
<dbReference type="SUPFAM" id="SSF103481">
    <property type="entry name" value="Multidrug resistance efflux transporter EmrE"/>
    <property type="match status" value="2"/>
</dbReference>
<comment type="subcellular location">
    <subcellularLocation>
        <location evidence="1">Membrane</location>
        <topology evidence="1">Multi-pass membrane protein</topology>
    </subcellularLocation>
</comment>
<keyword evidence="4 6" id="KW-1133">Transmembrane helix</keyword>
<dbReference type="PANTHER" id="PTHR32322:SF2">
    <property type="entry name" value="EAMA DOMAIN-CONTAINING PROTEIN"/>
    <property type="match status" value="1"/>
</dbReference>
<dbReference type="EMBL" id="CP016033">
    <property type="protein sequence ID" value="ANK13894.1"/>
    <property type="molecule type" value="Genomic_DNA"/>
</dbReference>
<dbReference type="STRING" id="1112.A9D12_14035"/>
<feature type="transmembrane region" description="Helical" evidence="6">
    <location>
        <begin position="241"/>
        <end position="258"/>
    </location>
</feature>
<evidence type="ECO:0000256" key="1">
    <source>
        <dbReference type="ARBA" id="ARBA00004141"/>
    </source>
</evidence>
<feature type="domain" description="EamA" evidence="7">
    <location>
        <begin position="148"/>
        <end position="283"/>
    </location>
</feature>
<dbReference type="Proteomes" id="UP000078263">
    <property type="component" value="Chromosome"/>
</dbReference>
<dbReference type="InterPro" id="IPR050638">
    <property type="entry name" value="AA-Vitamin_Transporters"/>
</dbReference>
<feature type="transmembrane region" description="Helical" evidence="6">
    <location>
        <begin position="205"/>
        <end position="229"/>
    </location>
</feature>
<keyword evidence="9" id="KW-1185">Reference proteome</keyword>
<comment type="similarity">
    <text evidence="2">Belongs to the EamA transporter family.</text>
</comment>
<accession>A0A192D803</accession>
<feature type="transmembrane region" description="Helical" evidence="6">
    <location>
        <begin position="37"/>
        <end position="58"/>
    </location>
</feature>